<dbReference type="PANTHER" id="PTHR32027">
    <property type="entry name" value="CYTOSINE DEAMINASE"/>
    <property type="match status" value="1"/>
</dbReference>
<dbReference type="NCBIfam" id="NF005748">
    <property type="entry name" value="PRK07572.1"/>
    <property type="match status" value="1"/>
</dbReference>
<protein>
    <submittedName>
        <fullName evidence="3">Cytosine deaminase</fullName>
    </submittedName>
</protein>
<dbReference type="Gene3D" id="2.30.40.10">
    <property type="entry name" value="Urease, subunit C, domain 1"/>
    <property type="match status" value="1"/>
</dbReference>
<keyword evidence="1" id="KW-0479">Metal-binding</keyword>
<evidence type="ECO:0000256" key="1">
    <source>
        <dbReference type="ARBA" id="ARBA00022723"/>
    </source>
</evidence>
<evidence type="ECO:0000256" key="2">
    <source>
        <dbReference type="ARBA" id="ARBA00022801"/>
    </source>
</evidence>
<dbReference type="Gene3D" id="3.20.20.140">
    <property type="entry name" value="Metal-dependent hydrolases"/>
    <property type="match status" value="1"/>
</dbReference>
<name>A0A1E5ATK4_ALIFS</name>
<dbReference type="Pfam" id="PF07969">
    <property type="entry name" value="Amidohydro_3"/>
    <property type="match status" value="1"/>
</dbReference>
<dbReference type="GeneID" id="54163168"/>
<evidence type="ECO:0000313" key="3">
    <source>
        <dbReference type="EMBL" id="MUK46780.1"/>
    </source>
</evidence>
<dbReference type="InterPro" id="IPR013108">
    <property type="entry name" value="Amidohydro_3"/>
</dbReference>
<dbReference type="GO" id="GO:0046872">
    <property type="term" value="F:metal ion binding"/>
    <property type="evidence" value="ECO:0007669"/>
    <property type="project" value="UniProtKB-KW"/>
</dbReference>
<dbReference type="NCBIfam" id="NF006685">
    <property type="entry name" value="PRK09230.1"/>
    <property type="match status" value="1"/>
</dbReference>
<accession>A0A1E5ATK4</accession>
<sequence length="425" mass="47995">MTNLLIKNVALRDQEGLFQILIEDGQFKTITNNEQALSYSGDILDAEGGLANAPFCEPHIHLDTTQTAGEPSWNISGTLFEGIERWAERKELLSIEDVKTRAKQTLKWQIANGIQHVRTHVDVSDPTLIALKAMLEVKEEMKEWVDIQIVAFPQEGILSYPNGKELLEEAVQLGADVIGAIPHFEFTREYGVESLHYIFELAKKYDRLIDVHCDEIDDEQSRFVETVAALAHKFNMGEKVTASHTTAMHSYNGAYASRLFRLLRMSGINFVANPLVNIHLQGRFDDYPKRRGITRVKEMLANNINVCFGHDDVFDPWYPLGTANMLQVLHMGLHVCQIMGYDQINQGLDLISYKSARTLNIQDNYGIEEGKPGNLIILPAENGFDALRRQVPVRFSIRHGKVISETQPATTTITLDKAETVSFKR</sequence>
<dbReference type="InterPro" id="IPR032466">
    <property type="entry name" value="Metal_Hydrolase"/>
</dbReference>
<comment type="caution">
    <text evidence="3">The sequence shown here is derived from an EMBL/GenBank/DDBJ whole genome shotgun (WGS) entry which is preliminary data.</text>
</comment>
<dbReference type="Proteomes" id="UP000435323">
    <property type="component" value="Unassembled WGS sequence"/>
</dbReference>
<dbReference type="GO" id="GO:0006209">
    <property type="term" value="P:cytosine catabolic process"/>
    <property type="evidence" value="ECO:0007669"/>
    <property type="project" value="TreeGrafter"/>
</dbReference>
<keyword evidence="2" id="KW-0378">Hydrolase</keyword>
<gene>
    <name evidence="3" type="primary">codA</name>
    <name evidence="3" type="ORF">GNP77_15510</name>
</gene>
<dbReference type="PANTHER" id="PTHR32027:SF0">
    <property type="entry name" value="CYTOSINE DEAMINASE"/>
    <property type="match status" value="1"/>
</dbReference>
<evidence type="ECO:0000313" key="4">
    <source>
        <dbReference type="Proteomes" id="UP000435323"/>
    </source>
</evidence>
<dbReference type="EMBL" id="WOBO01000018">
    <property type="protein sequence ID" value="MUK46780.1"/>
    <property type="molecule type" value="Genomic_DNA"/>
</dbReference>
<organism evidence="3 4">
    <name type="scientific">Aliivibrio fischeri</name>
    <name type="common">Vibrio fischeri</name>
    <dbReference type="NCBI Taxonomy" id="668"/>
    <lineage>
        <taxon>Bacteria</taxon>
        <taxon>Pseudomonadati</taxon>
        <taxon>Pseudomonadota</taxon>
        <taxon>Gammaproteobacteria</taxon>
        <taxon>Vibrionales</taxon>
        <taxon>Vibrionaceae</taxon>
        <taxon>Aliivibrio</taxon>
    </lineage>
</organism>
<dbReference type="RefSeq" id="WP_005417767.1">
    <property type="nucleotide sequence ID" value="NZ_CAWMFT010000040.1"/>
</dbReference>
<reference evidence="3 4" key="1">
    <citation type="submission" date="2019-11" db="EMBL/GenBank/DDBJ databases">
        <title>Using colonization assays and comparative genomics to discover symbiosis behaviors and factors in Vibrio fischeri.</title>
        <authorList>
            <person name="Bongrand C."/>
            <person name="Moriano-Gutierrez S."/>
            <person name="Arevalo P."/>
            <person name="Mcfall-Ngai M."/>
            <person name="Visick K."/>
            <person name="Polz M.F."/>
            <person name="Ruby E.G."/>
        </authorList>
    </citation>
    <scope>NUCLEOTIDE SEQUENCE [LARGE SCALE GENOMIC DNA]</scope>
    <source>
        <strain evidence="4">emors.3.2</strain>
    </source>
</reference>
<dbReference type="AlphaFoldDB" id="A0A1E5ATK4"/>
<dbReference type="SUPFAM" id="SSF51338">
    <property type="entry name" value="Composite domain of metallo-dependent hydrolases"/>
    <property type="match status" value="1"/>
</dbReference>
<dbReference type="SUPFAM" id="SSF51556">
    <property type="entry name" value="Metallo-dependent hydrolases"/>
    <property type="match status" value="1"/>
</dbReference>
<dbReference type="FunFam" id="3.20.20.140:FF:000019">
    <property type="entry name" value="Cytosine deaminase"/>
    <property type="match status" value="1"/>
</dbReference>
<dbReference type="GO" id="GO:0035888">
    <property type="term" value="F:isoguanine deaminase activity"/>
    <property type="evidence" value="ECO:0007669"/>
    <property type="project" value="TreeGrafter"/>
</dbReference>
<dbReference type="InterPro" id="IPR011059">
    <property type="entry name" value="Metal-dep_hydrolase_composite"/>
</dbReference>
<dbReference type="InterPro" id="IPR052349">
    <property type="entry name" value="Metallo-hydrolase_Enzymes"/>
</dbReference>
<dbReference type="GO" id="GO:0004131">
    <property type="term" value="F:cytosine deaminase activity"/>
    <property type="evidence" value="ECO:0007669"/>
    <property type="project" value="TreeGrafter"/>
</dbReference>
<proteinExistence type="predicted"/>
<dbReference type="CDD" id="cd01293">
    <property type="entry name" value="Bact_CD"/>
    <property type="match status" value="1"/>
</dbReference>